<dbReference type="PANTHER" id="PTHR10291">
    <property type="entry name" value="DEHYDRODOLICHYL DIPHOSPHATE SYNTHASE FAMILY MEMBER"/>
    <property type="match status" value="1"/>
</dbReference>
<keyword evidence="3" id="KW-0479">Metal-binding</keyword>
<comment type="cofactor">
    <cofactor evidence="3">
        <name>Mg(2+)</name>
        <dbReference type="ChEBI" id="CHEBI:18420"/>
    </cofactor>
    <text evidence="3">Binds 2 magnesium ions per subunit.</text>
</comment>
<evidence type="ECO:0000313" key="4">
    <source>
        <dbReference type="EMBL" id="WFM83679.1"/>
    </source>
</evidence>
<dbReference type="GO" id="GO:0016740">
    <property type="term" value="F:transferase activity"/>
    <property type="evidence" value="ECO:0007669"/>
    <property type="project" value="UniProtKB-KW"/>
</dbReference>
<feature type="active site" description="Proton acceptor" evidence="3">
    <location>
        <position position="81"/>
    </location>
</feature>
<comment type="function">
    <text evidence="3">Catalyzes the condensation of isopentenyl diphosphate (IPP) with allylic pyrophosphates generating different type of terpenoids.</text>
</comment>
<gene>
    <name evidence="4" type="ORF">P7079_01480</name>
</gene>
<feature type="binding site" evidence="3">
    <location>
        <position position="38"/>
    </location>
    <ligand>
        <name>substrate</name>
    </ligand>
</feature>
<evidence type="ECO:0000313" key="5">
    <source>
        <dbReference type="Proteomes" id="UP001215216"/>
    </source>
</evidence>
<reference evidence="4 5" key="1">
    <citation type="submission" date="2023-03" db="EMBL/GenBank/DDBJ databases">
        <title>Complete genome of Arcanobacterium canis strain DSM 25104 isolated in 2010 from a canine otitis externa in Germany.</title>
        <authorList>
            <person name="Borowiak M."/>
            <person name="Kreitlow A."/>
            <person name="Malorny B."/>
            <person name="Laemmler C."/>
            <person name="Prenger-Berninghoff E."/>
            <person name="Ploetz M."/>
            <person name="Abdulmawjood A."/>
        </authorList>
    </citation>
    <scope>NUCLEOTIDE SEQUENCE [LARGE SCALE GENOMIC DNA]</scope>
    <source>
        <strain evidence="4 5">DSM 25104</strain>
    </source>
</reference>
<dbReference type="Gene3D" id="3.40.1180.10">
    <property type="entry name" value="Decaprenyl diphosphate synthase-like"/>
    <property type="match status" value="1"/>
</dbReference>
<feature type="binding site" evidence="3">
    <location>
        <position position="203"/>
    </location>
    <ligand>
        <name>substrate</name>
    </ligand>
</feature>
<evidence type="ECO:0000256" key="3">
    <source>
        <dbReference type="HAMAP-Rule" id="MF_01139"/>
    </source>
</evidence>
<protein>
    <recommendedName>
        <fullName evidence="3">Isoprenyl transferase</fullName>
        <ecNumber evidence="3">2.5.1.-</ecNumber>
    </recommendedName>
</protein>
<evidence type="ECO:0000256" key="2">
    <source>
        <dbReference type="ARBA" id="ARBA00038453"/>
    </source>
</evidence>
<dbReference type="HAMAP" id="MF_01139">
    <property type="entry name" value="ISPT"/>
    <property type="match status" value="1"/>
</dbReference>
<dbReference type="InterPro" id="IPR036424">
    <property type="entry name" value="UPP_synth-like_sf"/>
</dbReference>
<feature type="binding site" evidence="3">
    <location>
        <begin position="34"/>
        <end position="37"/>
    </location>
    <ligand>
        <name>substrate</name>
    </ligand>
</feature>
<proteinExistence type="inferred from homology"/>
<feature type="active site" evidence="3">
    <location>
        <position position="33"/>
    </location>
</feature>
<feature type="binding site" evidence="3">
    <location>
        <begin position="209"/>
        <end position="211"/>
    </location>
    <ligand>
        <name>substrate</name>
    </ligand>
</feature>
<accession>A0ABY8FYS3</accession>
<dbReference type="InterPro" id="IPR001441">
    <property type="entry name" value="UPP_synth-like"/>
</dbReference>
<keyword evidence="5" id="KW-1185">Reference proteome</keyword>
<dbReference type="InterPro" id="IPR018520">
    <property type="entry name" value="UPP_synth-like_CS"/>
</dbReference>
<organism evidence="4 5">
    <name type="scientific">Arcanobacterium canis</name>
    <dbReference type="NCBI Taxonomy" id="999183"/>
    <lineage>
        <taxon>Bacteria</taxon>
        <taxon>Bacillati</taxon>
        <taxon>Actinomycetota</taxon>
        <taxon>Actinomycetes</taxon>
        <taxon>Actinomycetales</taxon>
        <taxon>Actinomycetaceae</taxon>
        <taxon>Arcanobacterium</taxon>
    </lineage>
</organism>
<dbReference type="PROSITE" id="PS01066">
    <property type="entry name" value="UPP_SYNTHASE"/>
    <property type="match status" value="1"/>
</dbReference>
<feature type="binding site" evidence="3">
    <location>
        <begin position="78"/>
        <end position="80"/>
    </location>
    <ligand>
        <name>substrate</name>
    </ligand>
</feature>
<evidence type="ECO:0000256" key="1">
    <source>
        <dbReference type="ARBA" id="ARBA00022679"/>
    </source>
</evidence>
<keyword evidence="3" id="KW-0460">Magnesium</keyword>
<dbReference type="Pfam" id="PF01255">
    <property type="entry name" value="Prenyltransf"/>
    <property type="match status" value="1"/>
</dbReference>
<dbReference type="CDD" id="cd00475">
    <property type="entry name" value="Cis_IPPS"/>
    <property type="match status" value="1"/>
</dbReference>
<feature type="binding site" evidence="3">
    <location>
        <position position="33"/>
    </location>
    <ligand>
        <name>Mg(2+)</name>
        <dbReference type="ChEBI" id="CHEBI:18420"/>
    </ligand>
</feature>
<feature type="binding site" evidence="3">
    <location>
        <position position="50"/>
    </location>
    <ligand>
        <name>substrate</name>
    </ligand>
</feature>
<name>A0ABY8FYS3_9ACTO</name>
<dbReference type="EC" id="2.5.1.-" evidence="3"/>
<feature type="binding site" evidence="3">
    <location>
        <position position="84"/>
    </location>
    <ligand>
        <name>substrate</name>
    </ligand>
</feature>
<dbReference type="SUPFAM" id="SSF64005">
    <property type="entry name" value="Undecaprenyl diphosphate synthase"/>
    <property type="match status" value="1"/>
</dbReference>
<comment type="caution">
    <text evidence="3">Lacks conserved residue(s) required for the propagation of feature annotation.</text>
</comment>
<keyword evidence="1 3" id="KW-0808">Transferase</keyword>
<dbReference type="Proteomes" id="UP001215216">
    <property type="component" value="Chromosome"/>
</dbReference>
<dbReference type="RefSeq" id="WP_278013074.1">
    <property type="nucleotide sequence ID" value="NZ_CP121208.1"/>
</dbReference>
<dbReference type="NCBIfam" id="TIGR00055">
    <property type="entry name" value="uppS"/>
    <property type="match status" value="1"/>
</dbReference>
<comment type="subunit">
    <text evidence="3">Homodimer.</text>
</comment>
<comment type="similarity">
    <text evidence="2">Belongs to the UPP synthase family. Z-FPP synthase subfamily.</text>
</comment>
<feature type="binding site" evidence="3">
    <location>
        <position position="222"/>
    </location>
    <ligand>
        <name>Mg(2+)</name>
        <dbReference type="ChEBI" id="CHEBI:18420"/>
    </ligand>
</feature>
<dbReference type="EMBL" id="CP121208">
    <property type="protein sequence ID" value="WFM83679.1"/>
    <property type="molecule type" value="Genomic_DNA"/>
</dbReference>
<dbReference type="PANTHER" id="PTHR10291:SF43">
    <property type="entry name" value="DEHYDRODOLICHYL DIPHOSPHATE SYNTHASE COMPLEX SUBUNIT DHDDS"/>
    <property type="match status" value="1"/>
</dbReference>
<sequence>MWIPEFLYSLYERLLEHEIRTAAVPEHVGIILDGNRRWAKALGISAANGHRKGADHVSEVLGWCESAGIKIVTLWMLSTENLSRAASELNDLIGIIGDAVDTLADCGSWNVRVLGDLSLLPDEAAQRLTAAAARSTKDPQAMTVNVAIGYGGRQEVTQAVREYLLERAAAGVSLEEVANSLSMKEISDHMYTAGQPDPDLIIRTSGEQRMSGFMLWQTVHTELYFCETYWPDFRRVDFLRAIRDFSTRDRRMGR</sequence>
<dbReference type="NCBIfam" id="NF011403">
    <property type="entry name" value="PRK14828.1"/>
    <property type="match status" value="1"/>
</dbReference>